<evidence type="ECO:0000313" key="7">
    <source>
        <dbReference type="Ensembl" id="ENSEBUP00000027087.1"/>
    </source>
</evidence>
<dbReference type="GO" id="GO:0016020">
    <property type="term" value="C:membrane"/>
    <property type="evidence" value="ECO:0007669"/>
    <property type="project" value="UniProtKB-SubCell"/>
</dbReference>
<dbReference type="SUPFAM" id="SSF103473">
    <property type="entry name" value="MFS general substrate transporter"/>
    <property type="match status" value="1"/>
</dbReference>
<dbReference type="InterPro" id="IPR005828">
    <property type="entry name" value="MFS_sugar_transport-like"/>
</dbReference>
<feature type="transmembrane region" description="Helical" evidence="5">
    <location>
        <begin position="213"/>
        <end position="233"/>
    </location>
</feature>
<keyword evidence="2 5" id="KW-0812">Transmembrane</keyword>
<feature type="transmembrane region" description="Helical" evidence="5">
    <location>
        <begin position="421"/>
        <end position="441"/>
    </location>
</feature>
<dbReference type="GO" id="GO:0022857">
    <property type="term" value="F:transmembrane transporter activity"/>
    <property type="evidence" value="ECO:0007669"/>
    <property type="project" value="InterPro"/>
</dbReference>
<dbReference type="Proteomes" id="UP000694388">
    <property type="component" value="Unplaced"/>
</dbReference>
<evidence type="ECO:0000256" key="3">
    <source>
        <dbReference type="ARBA" id="ARBA00022989"/>
    </source>
</evidence>
<evidence type="ECO:0000256" key="5">
    <source>
        <dbReference type="SAM" id="Phobius"/>
    </source>
</evidence>
<sequence length="654" mass="71343">MSYWHNRSKPLVTMANVNNPTPPASQFPLIDNVGISYDLLLQPAMGPPGRSLRYLLGLAFLPFFFLGCLLASNAFMVALPADHRCTPAQLPRFLRNASQEHVWAALLAREDELGVKAEDVALARCRPLNYWPANKSVVNNSQIIDNLRVENRPCKAWVYSKLHTGLRGSVVTEWDLVCSEAWNVQVQHLSFFLGFAAGAIAFGTLMDRWGRRLILLITLLLSCLLGLFLSLSVSITMFTILHLLEGLCLPPVYISLYLYQVELRTPQGRMMAAMFTMLMIMAGKMFLPVLAYVATDWHVLRAILNLPLALTLSLAWKLPEVPRWLLSTRQLAAARTAVEALAVENGATSPEFCTQRNEVFHEIEKSLECLACPRFFGFADLLASRNIGKNAAILCLIAFLSGGLLVDLSEVLSQGLPAFHASYLSAVGAGTVGCLLMCLFVDRIGRRPFLLCMLVVVGLASLLLLALPHGAVVLLSVPLSLLGILGTHATGGLVAFIAAEVSPTALRAAVLGLVLASTCLGKATSPFIQLLPHQGTFLQRLIFAALSLVGLLSVMFLPESRLRPLPDSLANAEAFRSLPAVANPFGLASCHAWGCFGRRFLRDKVPLLKRGSYETTLYSGQAEQGWTEGGNIQVRSQSVDPSLLPPPSRHHCDS</sequence>
<dbReference type="Pfam" id="PF00083">
    <property type="entry name" value="Sugar_tr"/>
    <property type="match status" value="1"/>
</dbReference>
<evidence type="ECO:0000256" key="2">
    <source>
        <dbReference type="ARBA" id="ARBA00022692"/>
    </source>
</evidence>
<keyword evidence="8" id="KW-1185">Reference proteome</keyword>
<dbReference type="GeneTree" id="ENSGT00940000162670"/>
<keyword evidence="4 5" id="KW-0472">Membrane</keyword>
<dbReference type="AlphaFoldDB" id="A0A8C4R979"/>
<feature type="domain" description="Major facilitator superfamily (MFS) profile" evidence="6">
    <location>
        <begin position="134"/>
        <end position="562"/>
    </location>
</feature>
<feature type="transmembrane region" description="Helical" evidence="5">
    <location>
        <begin position="473"/>
        <end position="498"/>
    </location>
</feature>
<evidence type="ECO:0000256" key="4">
    <source>
        <dbReference type="ARBA" id="ARBA00023136"/>
    </source>
</evidence>
<name>A0A8C4R979_EPTBU</name>
<accession>A0A8C4R979</accession>
<protein>
    <recommendedName>
        <fullName evidence="6">Major facilitator superfamily (MFS) profile domain-containing protein</fullName>
    </recommendedName>
</protein>
<evidence type="ECO:0000313" key="8">
    <source>
        <dbReference type="Proteomes" id="UP000694388"/>
    </source>
</evidence>
<feature type="transmembrane region" description="Helical" evidence="5">
    <location>
        <begin position="448"/>
        <end position="467"/>
    </location>
</feature>
<feature type="transmembrane region" description="Helical" evidence="5">
    <location>
        <begin position="239"/>
        <end position="259"/>
    </location>
</feature>
<feature type="transmembrane region" description="Helical" evidence="5">
    <location>
        <begin position="299"/>
        <end position="316"/>
    </location>
</feature>
<feature type="transmembrane region" description="Helical" evidence="5">
    <location>
        <begin position="189"/>
        <end position="206"/>
    </location>
</feature>
<evidence type="ECO:0000256" key="1">
    <source>
        <dbReference type="ARBA" id="ARBA00004141"/>
    </source>
</evidence>
<feature type="transmembrane region" description="Helical" evidence="5">
    <location>
        <begin position="271"/>
        <end position="293"/>
    </location>
</feature>
<comment type="subcellular location">
    <subcellularLocation>
        <location evidence="1">Membrane</location>
        <topology evidence="1">Multi-pass membrane protein</topology>
    </subcellularLocation>
</comment>
<dbReference type="Gene3D" id="1.20.1250.20">
    <property type="entry name" value="MFS general substrate transporter like domains"/>
    <property type="match status" value="1"/>
</dbReference>
<reference evidence="7" key="1">
    <citation type="submission" date="2025-08" db="UniProtKB">
        <authorList>
            <consortium name="Ensembl"/>
        </authorList>
    </citation>
    <scope>IDENTIFICATION</scope>
</reference>
<feature type="transmembrane region" description="Helical" evidence="5">
    <location>
        <begin position="391"/>
        <end position="409"/>
    </location>
</feature>
<feature type="transmembrane region" description="Helical" evidence="5">
    <location>
        <begin position="537"/>
        <end position="557"/>
    </location>
</feature>
<organism evidence="7 8">
    <name type="scientific">Eptatretus burgeri</name>
    <name type="common">Inshore hagfish</name>
    <dbReference type="NCBI Taxonomy" id="7764"/>
    <lineage>
        <taxon>Eukaryota</taxon>
        <taxon>Metazoa</taxon>
        <taxon>Chordata</taxon>
        <taxon>Craniata</taxon>
        <taxon>Vertebrata</taxon>
        <taxon>Cyclostomata</taxon>
        <taxon>Myxini</taxon>
        <taxon>Myxiniformes</taxon>
        <taxon>Myxinidae</taxon>
        <taxon>Eptatretinae</taxon>
        <taxon>Eptatretus</taxon>
    </lineage>
</organism>
<reference evidence="7" key="2">
    <citation type="submission" date="2025-09" db="UniProtKB">
        <authorList>
            <consortium name="Ensembl"/>
        </authorList>
    </citation>
    <scope>IDENTIFICATION</scope>
</reference>
<dbReference type="InterPro" id="IPR020846">
    <property type="entry name" value="MFS_dom"/>
</dbReference>
<proteinExistence type="predicted"/>
<dbReference type="OMA" id="HHVIYSS"/>
<dbReference type="Ensembl" id="ENSEBUT00000027661.1">
    <property type="protein sequence ID" value="ENSEBUP00000027087.1"/>
    <property type="gene ID" value="ENSEBUG00000016639.1"/>
</dbReference>
<feature type="transmembrane region" description="Helical" evidence="5">
    <location>
        <begin position="510"/>
        <end position="531"/>
    </location>
</feature>
<dbReference type="InterPro" id="IPR036259">
    <property type="entry name" value="MFS_trans_sf"/>
</dbReference>
<dbReference type="PROSITE" id="PS50850">
    <property type="entry name" value="MFS"/>
    <property type="match status" value="1"/>
</dbReference>
<feature type="transmembrane region" description="Helical" evidence="5">
    <location>
        <begin position="54"/>
        <end position="79"/>
    </location>
</feature>
<evidence type="ECO:0000259" key="6">
    <source>
        <dbReference type="PROSITE" id="PS50850"/>
    </source>
</evidence>
<dbReference type="PANTHER" id="PTHR24064">
    <property type="entry name" value="SOLUTE CARRIER FAMILY 22 MEMBER"/>
    <property type="match status" value="1"/>
</dbReference>
<keyword evidence="3 5" id="KW-1133">Transmembrane helix</keyword>